<accession>A0A6A3UEM2</accession>
<protein>
    <recommendedName>
        <fullName evidence="3">Reverse transcriptase Ty1/copia-type domain-containing protein</fullName>
    </recommendedName>
</protein>
<gene>
    <name evidence="1" type="ORF">PF006_g5650</name>
</gene>
<reference evidence="1 2" key="1">
    <citation type="submission" date="2018-08" db="EMBL/GenBank/DDBJ databases">
        <title>Genomic investigation of the strawberry pathogen Phytophthora fragariae indicates pathogenicity is determined by transcriptional variation in three key races.</title>
        <authorList>
            <person name="Adams T.M."/>
            <person name="Armitage A.D."/>
            <person name="Sobczyk M.K."/>
            <person name="Bates H.J."/>
            <person name="Dunwell J.M."/>
            <person name="Nellist C.F."/>
            <person name="Harrison R.J."/>
        </authorList>
    </citation>
    <scope>NUCLEOTIDE SEQUENCE [LARGE SCALE GENOMIC DNA]</scope>
    <source>
        <strain evidence="1 2">NOV-5</strain>
    </source>
</reference>
<name>A0A6A3UEM2_9STRA</name>
<evidence type="ECO:0000313" key="1">
    <source>
        <dbReference type="EMBL" id="KAE9149903.1"/>
    </source>
</evidence>
<dbReference type="EMBL" id="QXGA01000215">
    <property type="protein sequence ID" value="KAE9149903.1"/>
    <property type="molecule type" value="Genomic_DNA"/>
</dbReference>
<comment type="caution">
    <text evidence="1">The sequence shown here is derived from an EMBL/GenBank/DDBJ whole genome shotgun (WGS) entry which is preliminary data.</text>
</comment>
<dbReference type="AlphaFoldDB" id="A0A6A3UEM2"/>
<proteinExistence type="predicted"/>
<evidence type="ECO:0008006" key="3">
    <source>
        <dbReference type="Google" id="ProtNLM"/>
    </source>
</evidence>
<organism evidence="1 2">
    <name type="scientific">Phytophthora fragariae</name>
    <dbReference type="NCBI Taxonomy" id="53985"/>
    <lineage>
        <taxon>Eukaryota</taxon>
        <taxon>Sar</taxon>
        <taxon>Stramenopiles</taxon>
        <taxon>Oomycota</taxon>
        <taxon>Peronosporomycetes</taxon>
        <taxon>Peronosporales</taxon>
        <taxon>Peronosporaceae</taxon>
        <taxon>Phytophthora</taxon>
    </lineage>
</organism>
<evidence type="ECO:0000313" key="2">
    <source>
        <dbReference type="Proteomes" id="UP000440732"/>
    </source>
</evidence>
<dbReference type="CDD" id="cd09272">
    <property type="entry name" value="RNase_HI_RT_Ty1"/>
    <property type="match status" value="1"/>
</dbReference>
<sequence>MQAEWISLVVGELLGDDVEPAIVQQVDNLSAISRIKKDGSSNAQKAIDIRFHCVKDALKKNKMVLQYVPTSDNPADLLTKSLAKTELSPQA</sequence>
<dbReference type="Proteomes" id="UP000440732">
    <property type="component" value="Unassembled WGS sequence"/>
</dbReference>